<gene>
    <name evidence="1" type="ORF">RPERSI_LOCUS34832</name>
</gene>
<evidence type="ECO:0000313" key="1">
    <source>
        <dbReference type="EMBL" id="CAG8847833.1"/>
    </source>
</evidence>
<accession>A0ACA9SSR8</accession>
<reference evidence="1" key="1">
    <citation type="submission" date="2021-06" db="EMBL/GenBank/DDBJ databases">
        <authorList>
            <person name="Kallberg Y."/>
            <person name="Tangrot J."/>
            <person name="Rosling A."/>
        </authorList>
    </citation>
    <scope>NUCLEOTIDE SEQUENCE</scope>
    <source>
        <strain evidence="1">MA461A</strain>
    </source>
</reference>
<evidence type="ECO:0000313" key="2">
    <source>
        <dbReference type="Proteomes" id="UP000789920"/>
    </source>
</evidence>
<dbReference type="Proteomes" id="UP000789920">
    <property type="component" value="Unassembled WGS sequence"/>
</dbReference>
<sequence length="58" mass="6539">EATINTEESDFDSLNDSSSSDNLSENSDLSELEDSDKKKGESAQHSKNKQKKYTPHEY</sequence>
<organism evidence="1 2">
    <name type="scientific">Racocetra persica</name>
    <dbReference type="NCBI Taxonomy" id="160502"/>
    <lineage>
        <taxon>Eukaryota</taxon>
        <taxon>Fungi</taxon>
        <taxon>Fungi incertae sedis</taxon>
        <taxon>Mucoromycota</taxon>
        <taxon>Glomeromycotina</taxon>
        <taxon>Glomeromycetes</taxon>
        <taxon>Diversisporales</taxon>
        <taxon>Gigasporaceae</taxon>
        <taxon>Racocetra</taxon>
    </lineage>
</organism>
<comment type="caution">
    <text evidence="1">The sequence shown here is derived from an EMBL/GenBank/DDBJ whole genome shotgun (WGS) entry which is preliminary data.</text>
</comment>
<name>A0ACA9SSR8_9GLOM</name>
<keyword evidence="2" id="KW-1185">Reference proteome</keyword>
<feature type="non-terminal residue" evidence="1">
    <location>
        <position position="1"/>
    </location>
</feature>
<dbReference type="EMBL" id="CAJVQC010157910">
    <property type="protein sequence ID" value="CAG8847833.1"/>
    <property type="molecule type" value="Genomic_DNA"/>
</dbReference>
<protein>
    <submittedName>
        <fullName evidence="1">32669_t:CDS:1</fullName>
    </submittedName>
</protein>
<proteinExistence type="predicted"/>